<dbReference type="PANTHER" id="PTHR11472:SF59">
    <property type="entry name" value="ATP-DEPENDENT DNA HELICASE DING"/>
    <property type="match status" value="1"/>
</dbReference>
<dbReference type="InterPro" id="IPR014013">
    <property type="entry name" value="Helic_SF1/SF2_ATP-bd_DinG/Rad3"/>
</dbReference>
<dbReference type="InterPro" id="IPR027417">
    <property type="entry name" value="P-loop_NTPase"/>
</dbReference>
<dbReference type="NCBIfam" id="NF008729">
    <property type="entry name" value="PRK11747.1"/>
    <property type="match status" value="1"/>
</dbReference>
<name>A0ABV4MRD4_9VIBR</name>
<dbReference type="SUPFAM" id="SSF52540">
    <property type="entry name" value="P-loop containing nucleoside triphosphate hydrolases"/>
    <property type="match status" value="1"/>
</dbReference>
<dbReference type="RefSeq" id="WP_269336713.1">
    <property type="nucleotide sequence ID" value="NZ_JBFSSG010000001.1"/>
</dbReference>
<feature type="domain" description="Helicase ATP-binding" evidence="4">
    <location>
        <begin position="26"/>
        <end position="324"/>
    </location>
</feature>
<reference evidence="5 6" key="1">
    <citation type="journal article" date="2024" name="ISME J.">
        <title>Tailless and filamentous prophages are predominant in marine Vibrio.</title>
        <authorList>
            <person name="Steensen K."/>
            <person name="Seneca J."/>
            <person name="Bartlau N."/>
            <person name="Yu X.A."/>
            <person name="Hussain F.A."/>
            <person name="Polz M.F."/>
        </authorList>
    </citation>
    <scope>NUCLEOTIDE SEQUENCE [LARGE SCALE GENOMIC DNA]</scope>
    <source>
        <strain evidence="5 6">10N.239.312.F12</strain>
    </source>
</reference>
<evidence type="ECO:0000256" key="1">
    <source>
        <dbReference type="ARBA" id="ARBA00022741"/>
    </source>
</evidence>
<dbReference type="GO" id="GO:0003678">
    <property type="term" value="F:DNA helicase activity"/>
    <property type="evidence" value="ECO:0007669"/>
    <property type="project" value="UniProtKB-EC"/>
</dbReference>
<comment type="caution">
    <text evidence="5">The sequence shown here is derived from an EMBL/GenBank/DDBJ whole genome shotgun (WGS) entry which is preliminary data.</text>
</comment>
<proteinExistence type="predicted"/>
<protein>
    <submittedName>
        <fullName evidence="5">ATP-dependent DNA helicase DinG</fullName>
        <ecNumber evidence="5">3.6.4.12</ecNumber>
    </submittedName>
</protein>
<evidence type="ECO:0000313" key="6">
    <source>
        <dbReference type="Proteomes" id="UP001570071"/>
    </source>
</evidence>
<evidence type="ECO:0000256" key="3">
    <source>
        <dbReference type="ARBA" id="ARBA00022840"/>
    </source>
</evidence>
<keyword evidence="5" id="KW-0347">Helicase</keyword>
<dbReference type="SMART" id="SM00491">
    <property type="entry name" value="HELICc2"/>
    <property type="match status" value="1"/>
</dbReference>
<evidence type="ECO:0000259" key="4">
    <source>
        <dbReference type="PROSITE" id="PS51193"/>
    </source>
</evidence>
<dbReference type="Gene3D" id="3.40.50.300">
    <property type="entry name" value="P-loop containing nucleotide triphosphate hydrolases"/>
    <property type="match status" value="2"/>
</dbReference>
<dbReference type="Proteomes" id="UP001570071">
    <property type="component" value="Unassembled WGS sequence"/>
</dbReference>
<dbReference type="Pfam" id="PF13307">
    <property type="entry name" value="Helicase_C_2"/>
    <property type="match status" value="1"/>
</dbReference>
<accession>A0ABV4MRD4</accession>
<keyword evidence="2 5" id="KW-0378">Hydrolase</keyword>
<dbReference type="GO" id="GO:0016787">
    <property type="term" value="F:hydrolase activity"/>
    <property type="evidence" value="ECO:0007669"/>
    <property type="project" value="UniProtKB-KW"/>
</dbReference>
<dbReference type="InterPro" id="IPR006555">
    <property type="entry name" value="ATP-dep_Helicase_C"/>
</dbReference>
<sequence length="719" mass="79981">MTDKQQSFKPDLNDQTKAEIRELYKAVQGQLAGFKPRKEQSYLIAEIAKTLGGCFLKSNEDKRIIACEAGTGTGKTFAYLIPGIVMAKKLNKKLIVSTANVSLQSQLELKDLPLLQKVMPNLTFQVALGRNRYLCRRDVEAVAVGAPAARSEDSLFDNPEQPESVSAQDTELLERMVEQYDSKQWDGVHDNWTTKGEVIHSTLWNRVNAKSGTCTKRVCPYFEQCAFHNARQSLEQTDVVISNHALTMASLASGGNVLPPAADAIWVLDEAHHIAKQYRSSFEQRVTIESSLSWLKKVSQAVTKLSMVHGQEVSKSITNQGSDLDTVIKDTVNELQTVTNMLLSNCNFSTDYSEEQNYRFKDGLLPFGFDTTINNLKSLSSKINRCVGAHTSKLQESIEKSLIPSTPAIEKILADSNRLQASTESFYDMWELFIQEEQKGSAIAKWVTCGGNGKPDIAFNAVPITVAEELQESLWNEAAGAVVTSATVTSLGNFDRFMLETGLKNGDGTQFRRVNSPFDYATQGKLIIPPMQVDPTAANEETHTQEIVHYTKQISSKHQAMLMLFTSYRQMKRYVELVPEDIKADMLIQGEDTRPNLIRGHKERVDAGKRSILVGVASLGEGMDLPKKYLTAVGIAKIPFANYREPIDEAEGEWIKKRGGNPFFEQSLPEASAKLIQQVGRLIRSTDCTGEVLIFDRRLSSKKYGAQLLDSLPPFKLVA</sequence>
<dbReference type="EC" id="3.6.4.12" evidence="5"/>
<dbReference type="PANTHER" id="PTHR11472">
    <property type="entry name" value="DNA REPAIR DEAD HELICASE RAD3/XP-D SUBFAMILY MEMBER"/>
    <property type="match status" value="1"/>
</dbReference>
<gene>
    <name evidence="5" type="primary">dinG</name>
    <name evidence="5" type="ORF">AB6D66_01375</name>
</gene>
<keyword evidence="1" id="KW-0547">Nucleotide-binding</keyword>
<organism evidence="5 6">
    <name type="scientific">Vibrio pomeroyi</name>
    <dbReference type="NCBI Taxonomy" id="198832"/>
    <lineage>
        <taxon>Bacteria</taxon>
        <taxon>Pseudomonadati</taxon>
        <taxon>Pseudomonadota</taxon>
        <taxon>Gammaproteobacteria</taxon>
        <taxon>Vibrionales</taxon>
        <taxon>Vibrionaceae</taxon>
        <taxon>Vibrio</taxon>
    </lineage>
</organism>
<dbReference type="EMBL" id="JBFSSG010000001">
    <property type="protein sequence ID" value="MEZ8719698.1"/>
    <property type="molecule type" value="Genomic_DNA"/>
</dbReference>
<evidence type="ECO:0000256" key="2">
    <source>
        <dbReference type="ARBA" id="ARBA00022801"/>
    </source>
</evidence>
<evidence type="ECO:0000313" key="5">
    <source>
        <dbReference type="EMBL" id="MEZ8719698.1"/>
    </source>
</evidence>
<keyword evidence="3" id="KW-0067">ATP-binding</keyword>
<dbReference type="PROSITE" id="PS51193">
    <property type="entry name" value="HELICASE_ATP_BIND_2"/>
    <property type="match status" value="1"/>
</dbReference>
<dbReference type="InterPro" id="IPR045028">
    <property type="entry name" value="DinG/Rad3-like"/>
</dbReference>
<keyword evidence="6" id="KW-1185">Reference proteome</keyword>